<proteinExistence type="predicted"/>
<evidence type="ECO:0000313" key="2">
    <source>
        <dbReference type="EMBL" id="GAA3905021.1"/>
    </source>
</evidence>
<dbReference type="EMBL" id="BAAAZA010000058">
    <property type="protein sequence ID" value="GAA3905021.1"/>
    <property type="molecule type" value="Genomic_DNA"/>
</dbReference>
<dbReference type="Proteomes" id="UP001501563">
    <property type="component" value="Unassembled WGS sequence"/>
</dbReference>
<evidence type="ECO:0000313" key="3">
    <source>
        <dbReference type="Proteomes" id="UP001501563"/>
    </source>
</evidence>
<feature type="region of interest" description="Disordered" evidence="1">
    <location>
        <begin position="1"/>
        <end position="59"/>
    </location>
</feature>
<protein>
    <submittedName>
        <fullName evidence="2">Uncharacterized protein</fullName>
    </submittedName>
</protein>
<accession>A0ABP7LMR1</accession>
<comment type="caution">
    <text evidence="2">The sequence shown here is derived from an EMBL/GenBank/DDBJ whole genome shotgun (WGS) entry which is preliminary data.</text>
</comment>
<gene>
    <name evidence="2" type="ORF">GCM10022207_87970</name>
</gene>
<organism evidence="2 3">
    <name type="scientific">Streptomyces lannensis</name>
    <dbReference type="NCBI Taxonomy" id="766498"/>
    <lineage>
        <taxon>Bacteria</taxon>
        <taxon>Bacillati</taxon>
        <taxon>Actinomycetota</taxon>
        <taxon>Actinomycetes</taxon>
        <taxon>Kitasatosporales</taxon>
        <taxon>Streptomycetaceae</taxon>
        <taxon>Streptomyces</taxon>
    </lineage>
</organism>
<name>A0ABP7LMR1_9ACTN</name>
<evidence type="ECO:0000256" key="1">
    <source>
        <dbReference type="SAM" id="MobiDB-lite"/>
    </source>
</evidence>
<sequence>MTCGLREPLATEDTRRAGSSREGAYVTPPVNGLMRNRGGLKTPDGPGPRMQAAVSPDTV</sequence>
<keyword evidence="3" id="KW-1185">Reference proteome</keyword>
<reference evidence="3" key="1">
    <citation type="journal article" date="2019" name="Int. J. Syst. Evol. Microbiol.">
        <title>The Global Catalogue of Microorganisms (GCM) 10K type strain sequencing project: providing services to taxonomists for standard genome sequencing and annotation.</title>
        <authorList>
            <consortium name="The Broad Institute Genomics Platform"/>
            <consortium name="The Broad Institute Genome Sequencing Center for Infectious Disease"/>
            <person name="Wu L."/>
            <person name="Ma J."/>
        </authorList>
    </citation>
    <scope>NUCLEOTIDE SEQUENCE [LARGE SCALE GENOMIC DNA]</scope>
    <source>
        <strain evidence="3">JCM 16578</strain>
    </source>
</reference>